<dbReference type="GO" id="GO:0090522">
    <property type="term" value="P:vesicle tethering involved in exocytosis"/>
    <property type="evidence" value="ECO:0007669"/>
    <property type="project" value="InterPro"/>
</dbReference>
<feature type="domain" description="Exocyst complex component EXOC6/Sec15 N-terminal" evidence="2">
    <location>
        <begin position="176"/>
        <end position="340"/>
    </location>
</feature>
<dbReference type="PANTHER" id="PTHR12702:SF0">
    <property type="entry name" value="EXOCYST COMPLEX COMPONENT 6"/>
    <property type="match status" value="1"/>
</dbReference>
<reference evidence="4" key="1">
    <citation type="submission" date="2017-01" db="EMBL/GenBank/DDBJ databases">
        <title>Comparative genomics of anhydrobiosis in the tardigrade Hypsibius dujardini.</title>
        <authorList>
            <person name="Yoshida Y."/>
            <person name="Koutsovoulos G."/>
            <person name="Laetsch D."/>
            <person name="Stevens L."/>
            <person name="Kumar S."/>
            <person name="Horikawa D."/>
            <person name="Ishino K."/>
            <person name="Komine S."/>
            <person name="Tomita M."/>
            <person name="Blaxter M."/>
            <person name="Arakawa K."/>
        </authorList>
    </citation>
    <scope>NUCLEOTIDE SEQUENCE [LARGE SCALE GENOMIC DNA]</scope>
    <source>
        <strain evidence="4">Z151</strain>
    </source>
</reference>
<evidence type="ECO:0000259" key="2">
    <source>
        <dbReference type="Pfam" id="PF20651"/>
    </source>
</evidence>
<accession>A0A1W0WJ45</accession>
<dbReference type="GO" id="GO:0006886">
    <property type="term" value="P:intracellular protein transport"/>
    <property type="evidence" value="ECO:0007669"/>
    <property type="project" value="InterPro"/>
</dbReference>
<dbReference type="GO" id="GO:0000145">
    <property type="term" value="C:exocyst"/>
    <property type="evidence" value="ECO:0007669"/>
    <property type="project" value="TreeGrafter"/>
</dbReference>
<comment type="caution">
    <text evidence="3">The sequence shown here is derived from an EMBL/GenBank/DDBJ whole genome shotgun (WGS) entry which is preliminary data.</text>
</comment>
<name>A0A1W0WJ45_HYPEX</name>
<dbReference type="InterPro" id="IPR048359">
    <property type="entry name" value="EXOC6_Sec15_N"/>
</dbReference>
<keyword evidence="4" id="KW-1185">Reference proteome</keyword>
<dbReference type="GO" id="GO:0016020">
    <property type="term" value="C:membrane"/>
    <property type="evidence" value="ECO:0007669"/>
    <property type="project" value="TreeGrafter"/>
</dbReference>
<proteinExistence type="predicted"/>
<evidence type="ECO:0000313" key="3">
    <source>
        <dbReference type="EMBL" id="OQV15216.1"/>
    </source>
</evidence>
<dbReference type="EMBL" id="MTYJ01000092">
    <property type="protein sequence ID" value="OQV15216.1"/>
    <property type="molecule type" value="Genomic_DNA"/>
</dbReference>
<evidence type="ECO:0000256" key="1">
    <source>
        <dbReference type="SAM" id="MobiDB-lite"/>
    </source>
</evidence>
<gene>
    <name evidence="3" type="ORF">BV898_10600</name>
</gene>
<sequence>MAIFIGGGSGGLTACNWRWLLRYIRGPVATIHQMTCCQQTEKEFSPQQRHQPPERFEYPSTRPSTFIYIATPSEVAAAEQEHALKVFKLYQARKAHRLDGIFTKAALNDADAHDHDNEESYLIDAVVPFPNDLPALYKILVFRLETDKYFDRLIPFVLRRLNEFGKKEQFVEYIAARIHAREKQIEHVCACNALVLTDSTGDFLNISERADQLRSSVVTVDDREVYETELRNIKLAGASTNTTSKILKNVAILIERISALRPTLKYYEEAQSHARAGRPVKALRKLYKAEASSVHLPRQLSFVKWLATAIPEMKYRLVAAALQGVTRTLENLCNQNAQIGFETIRNICQIKRIFIAPYYVKASARRQSSTEGTADTKESGRRKSLAAGITPDPKDPGRRKSVRVGSLPETKGTARRSSVVAGSIPNAKNTGRRSSVVTEERLIEG</sequence>
<dbReference type="PANTHER" id="PTHR12702">
    <property type="entry name" value="SEC15"/>
    <property type="match status" value="1"/>
</dbReference>
<feature type="compositionally biased region" description="Polar residues" evidence="1">
    <location>
        <begin position="426"/>
        <end position="437"/>
    </location>
</feature>
<dbReference type="OrthoDB" id="10267033at2759"/>
<dbReference type="InterPro" id="IPR007225">
    <property type="entry name" value="EXOC6/Sec15"/>
</dbReference>
<dbReference type="Proteomes" id="UP000192578">
    <property type="component" value="Unassembled WGS sequence"/>
</dbReference>
<dbReference type="AlphaFoldDB" id="A0A1W0WJ45"/>
<evidence type="ECO:0000313" key="4">
    <source>
        <dbReference type="Proteomes" id="UP000192578"/>
    </source>
</evidence>
<dbReference type="Pfam" id="PF20651">
    <property type="entry name" value="EXOC6_Sec15_N"/>
    <property type="match status" value="1"/>
</dbReference>
<dbReference type="GO" id="GO:0006893">
    <property type="term" value="P:Golgi to plasma membrane transport"/>
    <property type="evidence" value="ECO:0007669"/>
    <property type="project" value="TreeGrafter"/>
</dbReference>
<feature type="region of interest" description="Disordered" evidence="1">
    <location>
        <begin position="366"/>
        <end position="445"/>
    </location>
</feature>
<protein>
    <recommendedName>
        <fullName evidence="2">Exocyst complex component EXOC6/Sec15 N-terminal domain-containing protein</fullName>
    </recommendedName>
</protein>
<organism evidence="3 4">
    <name type="scientific">Hypsibius exemplaris</name>
    <name type="common">Freshwater tardigrade</name>
    <dbReference type="NCBI Taxonomy" id="2072580"/>
    <lineage>
        <taxon>Eukaryota</taxon>
        <taxon>Metazoa</taxon>
        <taxon>Ecdysozoa</taxon>
        <taxon>Tardigrada</taxon>
        <taxon>Eutardigrada</taxon>
        <taxon>Parachela</taxon>
        <taxon>Hypsibioidea</taxon>
        <taxon>Hypsibiidae</taxon>
        <taxon>Hypsibius</taxon>
    </lineage>
</organism>